<reference evidence="1" key="1">
    <citation type="submission" date="2020-07" db="EMBL/GenBank/DDBJ databases">
        <authorList>
            <person name="Nazaruddin N."/>
        </authorList>
    </citation>
    <scope>NUCLEOTIDE SEQUENCE</scope>
</reference>
<gene>
    <name evidence="1" type="ORF">MHI_LOCUS889488</name>
</gene>
<accession>A0A6V7HGS6</accession>
<evidence type="ECO:0000313" key="1">
    <source>
        <dbReference type="EMBL" id="CAD1479936.1"/>
    </source>
</evidence>
<feature type="non-terminal residue" evidence="1">
    <location>
        <position position="1"/>
    </location>
</feature>
<protein>
    <submittedName>
        <fullName evidence="1">Uncharacterized protein</fullName>
    </submittedName>
</protein>
<name>A0A6V7HGS6_9HYME</name>
<proteinExistence type="predicted"/>
<organism evidence="1 2">
    <name type="scientific">Heterotrigona itama</name>
    <dbReference type="NCBI Taxonomy" id="395501"/>
    <lineage>
        <taxon>Eukaryota</taxon>
        <taxon>Metazoa</taxon>
        <taxon>Ecdysozoa</taxon>
        <taxon>Arthropoda</taxon>
        <taxon>Hexapoda</taxon>
        <taxon>Insecta</taxon>
        <taxon>Pterygota</taxon>
        <taxon>Neoptera</taxon>
        <taxon>Endopterygota</taxon>
        <taxon>Hymenoptera</taxon>
        <taxon>Apocrita</taxon>
        <taxon>Aculeata</taxon>
        <taxon>Apoidea</taxon>
        <taxon>Anthophila</taxon>
        <taxon>Apidae</taxon>
        <taxon>Heterotrigona</taxon>
    </lineage>
</organism>
<dbReference type="EMBL" id="CAJDYZ010011732">
    <property type="protein sequence ID" value="CAD1479936.1"/>
    <property type="molecule type" value="Genomic_DNA"/>
</dbReference>
<keyword evidence="2" id="KW-1185">Reference proteome</keyword>
<dbReference type="Proteomes" id="UP000752696">
    <property type="component" value="Unassembled WGS sequence"/>
</dbReference>
<comment type="caution">
    <text evidence="1">The sequence shown here is derived from an EMBL/GenBank/DDBJ whole genome shotgun (WGS) entry which is preliminary data.</text>
</comment>
<evidence type="ECO:0000313" key="2">
    <source>
        <dbReference type="Proteomes" id="UP000752696"/>
    </source>
</evidence>
<dbReference type="AlphaFoldDB" id="A0A6V7HGS6"/>
<sequence length="40" mass="4387">RSVLFPCRSNAVTEAKDGTVKGIKSIGNREENLKKVKVTL</sequence>